<keyword evidence="2" id="KW-1185">Reference proteome</keyword>
<dbReference type="AlphaFoldDB" id="A0A941CT02"/>
<name>A0A941CT02_9CLOT</name>
<organism evidence="1 2">
    <name type="scientific">Proteiniclasticum sediminis</name>
    <dbReference type="NCBI Taxonomy" id="2804028"/>
    <lineage>
        <taxon>Bacteria</taxon>
        <taxon>Bacillati</taxon>
        <taxon>Bacillota</taxon>
        <taxon>Clostridia</taxon>
        <taxon>Eubacteriales</taxon>
        <taxon>Clostridiaceae</taxon>
        <taxon>Proteiniclasticum</taxon>
    </lineage>
</organism>
<reference evidence="1" key="1">
    <citation type="submission" date="2021-04" db="EMBL/GenBank/DDBJ databases">
        <title>Proteiniclasticum sedimins sp. nov., an obligate anaerobic bacterium isolated from anaerobic sludge.</title>
        <authorList>
            <person name="Liu J."/>
        </authorList>
    </citation>
    <scope>NUCLEOTIDE SEQUENCE</scope>
    <source>
        <strain evidence="1">BAD-10</strain>
    </source>
</reference>
<dbReference type="Proteomes" id="UP000675379">
    <property type="component" value="Unassembled WGS sequence"/>
</dbReference>
<sequence length="73" mass="8582">MINIKLTEKEYRDLIGCLATARGFYFDELERCQKFISENPKSILASTVEYWKDCKSTSEDLLEIIPKRKGEFK</sequence>
<dbReference type="RefSeq" id="WP_211802135.1">
    <property type="nucleotide sequence ID" value="NZ_JAGSCS010000014.1"/>
</dbReference>
<evidence type="ECO:0000313" key="2">
    <source>
        <dbReference type="Proteomes" id="UP000675379"/>
    </source>
</evidence>
<protein>
    <submittedName>
        <fullName evidence="1">Uncharacterized protein</fullName>
    </submittedName>
</protein>
<evidence type="ECO:0000313" key="1">
    <source>
        <dbReference type="EMBL" id="MBR0576738.1"/>
    </source>
</evidence>
<dbReference type="EMBL" id="JAGSCS010000014">
    <property type="protein sequence ID" value="MBR0576738.1"/>
    <property type="molecule type" value="Genomic_DNA"/>
</dbReference>
<accession>A0A941CT02</accession>
<proteinExistence type="predicted"/>
<gene>
    <name evidence="1" type="ORF">KCG48_10380</name>
</gene>
<comment type="caution">
    <text evidence="1">The sequence shown here is derived from an EMBL/GenBank/DDBJ whole genome shotgun (WGS) entry which is preliminary data.</text>
</comment>